<dbReference type="EMBL" id="BGPR01001878">
    <property type="protein sequence ID" value="GBM63627.1"/>
    <property type="molecule type" value="Genomic_DNA"/>
</dbReference>
<protein>
    <submittedName>
        <fullName evidence="1">Uncharacterized protein</fullName>
    </submittedName>
</protein>
<gene>
    <name evidence="1" type="ORF">AVEN_135532_1</name>
</gene>
<evidence type="ECO:0000313" key="2">
    <source>
        <dbReference type="Proteomes" id="UP000499080"/>
    </source>
</evidence>
<evidence type="ECO:0000313" key="1">
    <source>
        <dbReference type="EMBL" id="GBM63627.1"/>
    </source>
</evidence>
<proteinExistence type="predicted"/>
<comment type="caution">
    <text evidence="1">The sequence shown here is derived from an EMBL/GenBank/DDBJ whole genome shotgun (WGS) entry which is preliminary data.</text>
</comment>
<reference evidence="1 2" key="1">
    <citation type="journal article" date="2019" name="Sci. Rep.">
        <title>Orb-weaving spider Araneus ventricosus genome elucidates the spidroin gene catalogue.</title>
        <authorList>
            <person name="Kono N."/>
            <person name="Nakamura H."/>
            <person name="Ohtoshi R."/>
            <person name="Moran D.A.P."/>
            <person name="Shinohara A."/>
            <person name="Yoshida Y."/>
            <person name="Fujiwara M."/>
            <person name="Mori M."/>
            <person name="Tomita M."/>
            <person name="Arakawa K."/>
        </authorList>
    </citation>
    <scope>NUCLEOTIDE SEQUENCE [LARGE SCALE GENOMIC DNA]</scope>
</reference>
<name>A0A4Y2HE93_ARAVE</name>
<dbReference type="AlphaFoldDB" id="A0A4Y2HE93"/>
<dbReference type="Proteomes" id="UP000499080">
    <property type="component" value="Unassembled WGS sequence"/>
</dbReference>
<keyword evidence="2" id="KW-1185">Reference proteome</keyword>
<accession>A0A4Y2HE93</accession>
<organism evidence="1 2">
    <name type="scientific">Araneus ventricosus</name>
    <name type="common">Orbweaver spider</name>
    <name type="synonym">Epeira ventricosa</name>
    <dbReference type="NCBI Taxonomy" id="182803"/>
    <lineage>
        <taxon>Eukaryota</taxon>
        <taxon>Metazoa</taxon>
        <taxon>Ecdysozoa</taxon>
        <taxon>Arthropoda</taxon>
        <taxon>Chelicerata</taxon>
        <taxon>Arachnida</taxon>
        <taxon>Araneae</taxon>
        <taxon>Araneomorphae</taxon>
        <taxon>Entelegynae</taxon>
        <taxon>Araneoidea</taxon>
        <taxon>Araneidae</taxon>
        <taxon>Araneus</taxon>
    </lineage>
</organism>
<sequence>MQETNANWCRPKEKLGFHPIWIFFCALGHKAEIRQSVRGTELLSQKRKQQNGEGECWWESFWVNQGGRTRFEIGRGGGGSVDAASHPL</sequence>